<dbReference type="EMBL" id="JBEWZI010000011">
    <property type="protein sequence ID" value="MET7014860.1"/>
    <property type="molecule type" value="Genomic_DNA"/>
</dbReference>
<dbReference type="RefSeq" id="WP_354601319.1">
    <property type="nucleotide sequence ID" value="NZ_JBEWZI010000011.1"/>
</dbReference>
<comment type="caution">
    <text evidence="3">The sequence shown here is derived from an EMBL/GenBank/DDBJ whole genome shotgun (WGS) entry which is preliminary data.</text>
</comment>
<dbReference type="Proteomes" id="UP001549691">
    <property type="component" value="Unassembled WGS sequence"/>
</dbReference>
<evidence type="ECO:0000256" key="1">
    <source>
        <dbReference type="SAM" id="SignalP"/>
    </source>
</evidence>
<reference evidence="3 4" key="1">
    <citation type="submission" date="2024-07" db="EMBL/GenBank/DDBJ databases">
        <title>Uliginosibacterium flavum JJ3220;KACC:17644.</title>
        <authorList>
            <person name="Kim M.K."/>
        </authorList>
    </citation>
    <scope>NUCLEOTIDE SEQUENCE [LARGE SCALE GENOMIC DNA]</scope>
    <source>
        <strain evidence="3 4">KACC:17644</strain>
    </source>
</reference>
<feature type="chain" id="PRO_5045453982" evidence="1">
    <location>
        <begin position="23"/>
        <end position="607"/>
    </location>
</feature>
<organism evidence="3 4">
    <name type="scientific">Uliginosibacterium flavum</name>
    <dbReference type="NCBI Taxonomy" id="1396831"/>
    <lineage>
        <taxon>Bacteria</taxon>
        <taxon>Pseudomonadati</taxon>
        <taxon>Pseudomonadota</taxon>
        <taxon>Betaproteobacteria</taxon>
        <taxon>Rhodocyclales</taxon>
        <taxon>Zoogloeaceae</taxon>
        <taxon>Uliginosibacterium</taxon>
    </lineage>
</organism>
<feature type="domain" description="BPP" evidence="2">
    <location>
        <begin position="281"/>
        <end position="604"/>
    </location>
</feature>
<evidence type="ECO:0000313" key="4">
    <source>
        <dbReference type="Proteomes" id="UP001549691"/>
    </source>
</evidence>
<keyword evidence="1" id="KW-0732">Signal</keyword>
<evidence type="ECO:0000259" key="2">
    <source>
        <dbReference type="PROSITE" id="PS51662"/>
    </source>
</evidence>
<dbReference type="InterPro" id="IPR003431">
    <property type="entry name" value="B-propeller_Phytase"/>
</dbReference>
<gene>
    <name evidence="3" type="ORF">ABXR19_11725</name>
</gene>
<protein>
    <submittedName>
        <fullName evidence="3">Phytase</fullName>
    </submittedName>
</protein>
<feature type="domain" description="BPP" evidence="2">
    <location>
        <begin position="19"/>
        <end position="278"/>
    </location>
</feature>
<proteinExistence type="predicted"/>
<keyword evidence="4" id="KW-1185">Reference proteome</keyword>
<dbReference type="SUPFAM" id="SSF50956">
    <property type="entry name" value="Thermostable phytase (3-phytase)"/>
    <property type="match status" value="2"/>
</dbReference>
<accession>A0ABV2TLR2</accession>
<name>A0ABV2TLR2_9RHOO</name>
<dbReference type="InterPro" id="IPR011042">
    <property type="entry name" value="6-blade_b-propeller_TolB-like"/>
</dbReference>
<dbReference type="Gene3D" id="2.120.10.30">
    <property type="entry name" value="TolB, C-terminal domain"/>
    <property type="match status" value="2"/>
</dbReference>
<dbReference type="Pfam" id="PF02333">
    <property type="entry name" value="Phytase"/>
    <property type="match status" value="1"/>
</dbReference>
<dbReference type="PROSITE" id="PS51662">
    <property type="entry name" value="BP_PHYTASE"/>
    <property type="match status" value="2"/>
</dbReference>
<evidence type="ECO:0000313" key="3">
    <source>
        <dbReference type="EMBL" id="MET7014860.1"/>
    </source>
</evidence>
<sequence length="607" mass="65149">MHRFILICLGLFCGLVSSLVAAASLPDAARKADEIARLPDGGWLLAGKKGLSLLDAGGNPQASLAVRGKHLETRAQAQGALAVLLDSDSQQTLLLDVQGGKLTERGRIPSPAWSVESLCLFRDVQQLDHLYLLGKDGRAQQWLLSGGPARLLRELALPPQADSCSADDARQILYVAEQGAALWAYAAGGEGVPARSVIAAPKPLGKLQAGAGAVTVLPGGLALLEAGGERLHLLTRTAQGWRIQHSRRVPASEAMALIDGQLWLREEAAGWRAQNLPLPGARRAVANLPVIAPLVQTDPVQRFGDAADDPAIWIHPGDPKLSRVLGTNKKQGLLSYDLQGRETQLLEAGRLNNVDVRQQVRFGAQQLDLAVATQRDELALALFQIDANGQVRDAGRIATGLENIYGVCLYQPTEGGLEAFVNDKDGRIAHYRIDFDGERFSGRKLRELRVATQPEGCVVDDRAARLFVGEEDRGIWAVSARADSKDAPQLVMSVGRELVADVEGLAIYHGASASYLIASSQGNDSYVVVDAAPPYRYRGGFRVGINAQAGIDGVSDTDGLEVSARNFGGAFSEGMLVLQDGYKRLPDAAQNFKYVPWRDIARSLDLK</sequence>
<feature type="signal peptide" evidence="1">
    <location>
        <begin position="1"/>
        <end position="22"/>
    </location>
</feature>